<dbReference type="InterPro" id="IPR058192">
    <property type="entry name" value="WHD_ROQ1-like"/>
</dbReference>
<evidence type="ECO:0000256" key="1">
    <source>
        <dbReference type="ARBA" id="ARBA00022614"/>
    </source>
</evidence>
<evidence type="ECO:0000313" key="5">
    <source>
        <dbReference type="Proteomes" id="UP001652623"/>
    </source>
</evidence>
<dbReference type="SUPFAM" id="SSF52540">
    <property type="entry name" value="P-loop containing nucleoside triphosphate hydrolases"/>
    <property type="match status" value="1"/>
</dbReference>
<dbReference type="InterPro" id="IPR032675">
    <property type="entry name" value="LRR_dom_sf"/>
</dbReference>
<proteinExistence type="predicted"/>
<dbReference type="PANTHER" id="PTHR11017">
    <property type="entry name" value="LEUCINE-RICH REPEAT-CONTAINING PROTEIN"/>
    <property type="match status" value="1"/>
</dbReference>
<dbReference type="Gene3D" id="1.10.8.430">
    <property type="entry name" value="Helical domain of apoptotic protease-activating factors"/>
    <property type="match status" value="1"/>
</dbReference>
<sequence length="650" mass="73691">MELLKDETILSLDTPFVLSTFIQNKLHRKKVLIVLDDLDSPVDLEALVEGYYHLAPGSRIIVTTRNLQVLRKGANRIYKVEGLNHHESLEHFHLHAFRKISLAPDYRVLSEKFSLYANGNPLALKVLGSFLCSRSKEEWQSALNKLKIVPKQDIHNMLRISYEGLDDTEKDIFLDIACFFNGYNRDYVESILDNGDSISKIAISVLIDKSLITENWNSWKDETELWMHDLLQQMGHAIVRGENKEPGKRSRLWIAKVVCQTFERNTGTGAIEGILFNMSEMKGDVELNRAAFSKIYFQWDSYPLRSLPSNFIPENLVELILSESQLEELWHGAQLLTQMPNLSQALNLEIISLEGCTILVHVPSYFQNLPKLQFLDLRYCSNLTDVEGISGRIDFLDHNTWKLKSIETLNVSPKSSGFNMNLRVLLLDGIAVEELLSSLGFLSCLTELSLDNCQRLESLPASIRKLKSSESLNVVGYPNLEKFPEILEPMERLAFLWLASSGIKELPESIENLTGLNTCNNVIAHHASSRVFTCARPHSNAGDIKHLDQIGALYNVTEASFQVRLSLYDYGDSESVDLKSDECCGIKKCGIWLPYDQEGAEKLNVAEEQKVEQVLGNKIEKRIYEYREDSGSDDISNGKGFNSKKIKLIP</sequence>
<dbReference type="Pfam" id="PF23282">
    <property type="entry name" value="WHD_ROQ1"/>
    <property type="match status" value="1"/>
</dbReference>
<keyword evidence="5" id="KW-1185">Reference proteome</keyword>
<dbReference type="PRINTS" id="PR00364">
    <property type="entry name" value="DISEASERSIST"/>
</dbReference>
<evidence type="ECO:0000256" key="2">
    <source>
        <dbReference type="ARBA" id="ARBA00022737"/>
    </source>
</evidence>
<dbReference type="InterPro" id="IPR027417">
    <property type="entry name" value="P-loop_NTPase"/>
</dbReference>
<gene>
    <name evidence="6" type="primary">LOC112493335</name>
</gene>
<reference evidence="6" key="1">
    <citation type="submission" date="2025-08" db="UniProtKB">
        <authorList>
            <consortium name="RefSeq"/>
        </authorList>
    </citation>
    <scope>IDENTIFICATION</scope>
    <source>
        <tissue evidence="6">Seedling</tissue>
    </source>
</reference>
<dbReference type="Pfam" id="PF00931">
    <property type="entry name" value="NB-ARC"/>
    <property type="match status" value="1"/>
</dbReference>
<protein>
    <submittedName>
        <fullName evidence="6">Disease resistance protein RPV1-like</fullName>
    </submittedName>
</protein>
<dbReference type="Proteomes" id="UP001652623">
    <property type="component" value="Chromosome 6"/>
</dbReference>
<dbReference type="PANTHER" id="PTHR11017:SF479">
    <property type="entry name" value="DISEASE RESISTANCE PROTEIN (TIR-NBS-LRR CLASS) FAMILY"/>
    <property type="match status" value="1"/>
</dbReference>
<evidence type="ECO:0000259" key="3">
    <source>
        <dbReference type="Pfam" id="PF00931"/>
    </source>
</evidence>
<dbReference type="InterPro" id="IPR042197">
    <property type="entry name" value="Apaf_helical"/>
</dbReference>
<dbReference type="InterPro" id="IPR044974">
    <property type="entry name" value="Disease_R_plants"/>
</dbReference>
<feature type="domain" description="NB-ARC" evidence="3">
    <location>
        <begin position="19"/>
        <end position="99"/>
    </location>
</feature>
<name>A0ABM4AAS7_ZIZJJ</name>
<evidence type="ECO:0000259" key="4">
    <source>
        <dbReference type="Pfam" id="PF23282"/>
    </source>
</evidence>
<dbReference type="InterPro" id="IPR002182">
    <property type="entry name" value="NB-ARC"/>
</dbReference>
<keyword evidence="2" id="KW-0677">Repeat</keyword>
<evidence type="ECO:0000313" key="6">
    <source>
        <dbReference type="RefSeq" id="XP_060673834.1"/>
    </source>
</evidence>
<keyword evidence="1" id="KW-0433">Leucine-rich repeat</keyword>
<dbReference type="Gene3D" id="3.80.10.10">
    <property type="entry name" value="Ribonuclease Inhibitor"/>
    <property type="match status" value="2"/>
</dbReference>
<dbReference type="RefSeq" id="XP_060673834.1">
    <property type="nucleotide sequence ID" value="XM_060817851.1"/>
</dbReference>
<dbReference type="GeneID" id="112493335"/>
<organism evidence="5 6">
    <name type="scientific">Ziziphus jujuba</name>
    <name type="common">Chinese jujube</name>
    <name type="synonym">Ziziphus sativa</name>
    <dbReference type="NCBI Taxonomy" id="326968"/>
    <lineage>
        <taxon>Eukaryota</taxon>
        <taxon>Viridiplantae</taxon>
        <taxon>Streptophyta</taxon>
        <taxon>Embryophyta</taxon>
        <taxon>Tracheophyta</taxon>
        <taxon>Spermatophyta</taxon>
        <taxon>Magnoliopsida</taxon>
        <taxon>eudicotyledons</taxon>
        <taxon>Gunneridae</taxon>
        <taxon>Pentapetalae</taxon>
        <taxon>rosids</taxon>
        <taxon>fabids</taxon>
        <taxon>Rosales</taxon>
        <taxon>Rhamnaceae</taxon>
        <taxon>Paliureae</taxon>
        <taxon>Ziziphus</taxon>
    </lineage>
</organism>
<dbReference type="Gene3D" id="3.40.50.300">
    <property type="entry name" value="P-loop containing nucleotide triphosphate hydrolases"/>
    <property type="match status" value="1"/>
</dbReference>
<feature type="domain" description="Disease resistance protein Roq1-like winged-helix" evidence="4">
    <location>
        <begin position="168"/>
        <end position="241"/>
    </location>
</feature>
<accession>A0ABM4AAS7</accession>
<dbReference type="SUPFAM" id="SSF52058">
    <property type="entry name" value="L domain-like"/>
    <property type="match status" value="1"/>
</dbReference>